<comment type="caution">
    <text evidence="2">The sequence shown here is derived from an EMBL/GenBank/DDBJ whole genome shotgun (WGS) entry which is preliminary data.</text>
</comment>
<dbReference type="InterPro" id="IPR008964">
    <property type="entry name" value="Invasin/intimin_cell_adhesion"/>
</dbReference>
<dbReference type="Gene3D" id="2.60.40.1080">
    <property type="match status" value="1"/>
</dbReference>
<evidence type="ECO:0000313" key="2">
    <source>
        <dbReference type="EMBL" id="MBT1698420.1"/>
    </source>
</evidence>
<dbReference type="RefSeq" id="WP_254164560.1">
    <property type="nucleotide sequence ID" value="NZ_JAHESF010000015.1"/>
</dbReference>
<feature type="domain" description="Secretion system C-terminal sorting" evidence="1">
    <location>
        <begin position="228"/>
        <end position="298"/>
    </location>
</feature>
<evidence type="ECO:0000313" key="3">
    <source>
        <dbReference type="Proteomes" id="UP001319200"/>
    </source>
</evidence>
<organism evidence="2 3">
    <name type="scientific">Chryseosolibacter histidini</name>
    <dbReference type="NCBI Taxonomy" id="2782349"/>
    <lineage>
        <taxon>Bacteria</taxon>
        <taxon>Pseudomonadati</taxon>
        <taxon>Bacteroidota</taxon>
        <taxon>Cytophagia</taxon>
        <taxon>Cytophagales</taxon>
        <taxon>Chryseotaleaceae</taxon>
        <taxon>Chryseosolibacter</taxon>
    </lineage>
</organism>
<keyword evidence="3" id="KW-1185">Reference proteome</keyword>
<sequence>SLNTAVATIDGNVVAIVGAGTAKIVARQAGDAQYNPADEVQQTLIVSKATQTITFNALPDKRLSDETFILPATASSGLPVSYVSSHPDIASIDGNRIILHKAGKIAIAANQAGNENYEPAMQVPQILNILKNLQSIAFAELPSKMFGEAPFTLSATASSSLPVVYESSNAAVATVVNNTVTLQGAGTTVITATQSGNDTFEAASSVQQTLVVELITDLEGRAEVLVGVYPNPVHDALSVSVASVGPVRIEMFDAMGRVVARETASSGEDAALQVDHLQPGIYHVKISTAHQVVTRQIIKK</sequence>
<protein>
    <submittedName>
        <fullName evidence="2">T9SS type A sorting domain-containing protein</fullName>
    </submittedName>
</protein>
<dbReference type="SUPFAM" id="SSF49373">
    <property type="entry name" value="Invasin/intimin cell-adhesion fragments"/>
    <property type="match status" value="2"/>
</dbReference>
<dbReference type="EMBL" id="JAHESF010000015">
    <property type="protein sequence ID" value="MBT1698420.1"/>
    <property type="molecule type" value="Genomic_DNA"/>
</dbReference>
<dbReference type="AlphaFoldDB" id="A0AAP2DLC3"/>
<evidence type="ECO:0000259" key="1">
    <source>
        <dbReference type="Pfam" id="PF18962"/>
    </source>
</evidence>
<name>A0AAP2DLC3_9BACT</name>
<dbReference type="InterPro" id="IPR026444">
    <property type="entry name" value="Secre_tail"/>
</dbReference>
<proteinExistence type="predicted"/>
<dbReference type="NCBIfam" id="TIGR04183">
    <property type="entry name" value="Por_Secre_tail"/>
    <property type="match status" value="1"/>
</dbReference>
<feature type="non-terminal residue" evidence="2">
    <location>
        <position position="1"/>
    </location>
</feature>
<dbReference type="Pfam" id="PF18962">
    <property type="entry name" value="Por_Secre_tail"/>
    <property type="match status" value="1"/>
</dbReference>
<accession>A0AAP2DLC3</accession>
<reference evidence="2 3" key="1">
    <citation type="submission" date="2021-05" db="EMBL/GenBank/DDBJ databases">
        <title>A Polyphasic approach of four new species of the genus Ohtaekwangia: Ohtaekwangia histidinii sp. nov., Ohtaekwangia cretensis sp. nov., Ohtaekwangia indiensis sp. nov., Ohtaekwangia reichenbachii sp. nov. from diverse environment.</title>
        <authorList>
            <person name="Octaviana S."/>
        </authorList>
    </citation>
    <scope>NUCLEOTIDE SEQUENCE [LARGE SCALE GENOMIC DNA]</scope>
    <source>
        <strain evidence="2 3">PWU4</strain>
    </source>
</reference>
<gene>
    <name evidence="2" type="ORF">KK083_16135</name>
</gene>
<dbReference type="Proteomes" id="UP001319200">
    <property type="component" value="Unassembled WGS sequence"/>
</dbReference>